<dbReference type="HOGENOM" id="CLU_511559_0_0_2"/>
<dbReference type="AlphaFoldDB" id="C3MKJ8"/>
<dbReference type="GeneID" id="7798378"/>
<evidence type="ECO:0000256" key="1">
    <source>
        <dbReference type="SAM" id="Phobius"/>
    </source>
</evidence>
<sequence>MRKALSSAIFLIIMLIVLLSVLIPALLIFNSTPIYSSQGQIAGTGYQQLQKNEENQVFRGNPNIYYNSSLMPYIEFLYNSIPYPLNITQIYYFNGSTWVPALKNSILLAGNQNIYLPRGAFNQPILIVSSQANFYFLNPNTSVTTVTISGPAGKVPVYVTAFVINGSKVIPVSIQVILGANPSLLTPQVYYLNPGTYSISDKNGSTIFLQGYGLTATFQNWTIVGYGNLNSPSKLSTTFTVTGPLVLTAIYKAQLQKFTVVINTSNLPLGSTINPSNNNQVTLTSLNNTIPVLIDNKQYYINSTGLQLQLTYGYHIIQFPSYYNITFDYTSTNYKSAYNAMPIKNGIFMQNGKVTIQGGQINCYQFTSLSTNTSKINIINSYTVFVNGSGKITGNYKLDQTYYLVIIENYFYFPSGIWASYNSTPVNISISGQLLQVQVLGTNQVITLGNINNYVPEKIYFKSGTELEITLDYLQELSGNFTIVKVRNHTGTNYTGLLSYPQSVTIYNVTYTNGYAYHPKGQSGDYGIMYINSPLIIINYEEWKYGAIPNGGNNG</sequence>
<dbReference type="Proteomes" id="UP000001747">
    <property type="component" value="Chromosome"/>
</dbReference>
<evidence type="ECO:0000313" key="2">
    <source>
        <dbReference type="EMBL" id="ACP36369.1"/>
    </source>
</evidence>
<dbReference type="EMBL" id="CP001399">
    <property type="protein sequence ID" value="ACP36369.1"/>
    <property type="molecule type" value="Genomic_DNA"/>
</dbReference>
<reference evidence="2 3" key="1">
    <citation type="journal article" date="2009" name="Proc. Natl. Acad. Sci. U.S.A.">
        <title>Biogeography of the Sulfolobus islandicus pan-genome.</title>
        <authorList>
            <person name="Reno M.L."/>
            <person name="Held N.L."/>
            <person name="Fields C.J."/>
            <person name="Burke P.V."/>
            <person name="Whitaker R.J."/>
        </authorList>
    </citation>
    <scope>NUCLEOTIDE SEQUENCE [LARGE SCALE GENOMIC DNA]</scope>
    <source>
        <strain evidence="3">L.S.2.15 / Lassen #1</strain>
    </source>
</reference>
<keyword evidence="1" id="KW-0812">Transmembrane</keyword>
<dbReference type="KEGG" id="sis:LS215_2393"/>
<dbReference type="RefSeq" id="WP_012714284.1">
    <property type="nucleotide sequence ID" value="NC_012589.1"/>
</dbReference>
<accession>C3MKJ8</accession>
<protein>
    <submittedName>
        <fullName evidence="2">Uncharacterized protein</fullName>
    </submittedName>
</protein>
<keyword evidence="1" id="KW-0472">Membrane</keyword>
<feature type="transmembrane region" description="Helical" evidence="1">
    <location>
        <begin position="7"/>
        <end position="29"/>
    </location>
</feature>
<organism evidence="2 3">
    <name type="scientific">Saccharolobus islandicus (strain L.S.2.15 / Lassen #1)</name>
    <name type="common">Sulfolobus islandicus</name>
    <dbReference type="NCBI Taxonomy" id="429572"/>
    <lineage>
        <taxon>Archaea</taxon>
        <taxon>Thermoproteota</taxon>
        <taxon>Thermoprotei</taxon>
        <taxon>Sulfolobales</taxon>
        <taxon>Sulfolobaceae</taxon>
        <taxon>Saccharolobus</taxon>
    </lineage>
</organism>
<gene>
    <name evidence="2" type="ordered locus">LS215_2393</name>
</gene>
<name>C3MKJ8_SACI2</name>
<dbReference type="OrthoDB" id="36927at2157"/>
<keyword evidence="1" id="KW-1133">Transmembrane helix</keyword>
<proteinExistence type="predicted"/>
<evidence type="ECO:0000313" key="3">
    <source>
        <dbReference type="Proteomes" id="UP000001747"/>
    </source>
</evidence>